<feature type="region of interest" description="Disordered" evidence="6">
    <location>
        <begin position="1"/>
        <end position="101"/>
    </location>
</feature>
<protein>
    <recommendedName>
        <fullName evidence="3 4">Protein GrpE</fullName>
    </recommendedName>
    <alternativeName>
        <fullName evidence="3">HSP-70 cofactor</fullName>
    </alternativeName>
</protein>
<feature type="compositionally biased region" description="Low complexity" evidence="6">
    <location>
        <begin position="24"/>
        <end position="34"/>
    </location>
</feature>
<dbReference type="GO" id="GO:0051087">
    <property type="term" value="F:protein-folding chaperone binding"/>
    <property type="evidence" value="ECO:0007669"/>
    <property type="project" value="InterPro"/>
</dbReference>
<evidence type="ECO:0000256" key="1">
    <source>
        <dbReference type="ARBA" id="ARBA00009054"/>
    </source>
</evidence>
<dbReference type="PANTHER" id="PTHR21237">
    <property type="entry name" value="GRPE PROTEIN"/>
    <property type="match status" value="1"/>
</dbReference>
<evidence type="ECO:0000256" key="4">
    <source>
        <dbReference type="RuleBase" id="RU000639"/>
    </source>
</evidence>
<sequence length="241" mass="25201">MSAEERATPSESAVRQQMREHPGPRAASAPAAGREPAEAPDPERAPDESGDDDGFVAAPAGPDDDEARPGDVETDPAEPGAGGEGDDEAAEVAASDPLADAERQRDEYLVLAQRTQADFDNFRRRAARDVAAAGPRAKAGLVRELLPALDNLERALAAAGEADQGLAGGVRMVHAELIGALERSGVAAYEPDGERFDPNVHEALSTRPADGAEPGMVVDVLEKGYRLDDTVLRPARVVVSA</sequence>
<dbReference type="PRINTS" id="PR00773">
    <property type="entry name" value="GRPEPROTEIN"/>
</dbReference>
<feature type="compositionally biased region" description="Acidic residues" evidence="6">
    <location>
        <begin position="62"/>
        <end position="76"/>
    </location>
</feature>
<dbReference type="GO" id="GO:0042803">
    <property type="term" value="F:protein homodimerization activity"/>
    <property type="evidence" value="ECO:0007669"/>
    <property type="project" value="InterPro"/>
</dbReference>
<proteinExistence type="inferred from homology"/>
<gene>
    <name evidence="3" type="primary">grpE</name>
    <name evidence="7" type="ORF">AVDCRST_MAG45-457</name>
</gene>
<keyword evidence="2 3" id="KW-0143">Chaperone</keyword>
<evidence type="ECO:0000256" key="6">
    <source>
        <dbReference type="SAM" id="MobiDB-lite"/>
    </source>
</evidence>
<keyword evidence="3" id="KW-0963">Cytoplasm</keyword>
<dbReference type="InterPro" id="IPR000740">
    <property type="entry name" value="GrpE"/>
</dbReference>
<name>A0A6J4S077_9ACTN</name>
<reference evidence="7" key="1">
    <citation type="submission" date="2020-02" db="EMBL/GenBank/DDBJ databases">
        <authorList>
            <person name="Meier V. D."/>
        </authorList>
    </citation>
    <scope>NUCLEOTIDE SEQUENCE</scope>
    <source>
        <strain evidence="7">AVDCRST_MAG45</strain>
    </source>
</reference>
<dbReference type="PANTHER" id="PTHR21237:SF23">
    <property type="entry name" value="GRPE PROTEIN HOMOLOG, MITOCHONDRIAL"/>
    <property type="match status" value="1"/>
</dbReference>
<dbReference type="SUPFAM" id="SSF51064">
    <property type="entry name" value="Head domain of nucleotide exchange factor GrpE"/>
    <property type="match status" value="1"/>
</dbReference>
<dbReference type="Pfam" id="PF01025">
    <property type="entry name" value="GrpE"/>
    <property type="match status" value="1"/>
</dbReference>
<comment type="subunit">
    <text evidence="3">Homodimer.</text>
</comment>
<evidence type="ECO:0000256" key="3">
    <source>
        <dbReference type="HAMAP-Rule" id="MF_01151"/>
    </source>
</evidence>
<dbReference type="GO" id="GO:0005737">
    <property type="term" value="C:cytoplasm"/>
    <property type="evidence" value="ECO:0007669"/>
    <property type="project" value="UniProtKB-SubCell"/>
</dbReference>
<evidence type="ECO:0000256" key="2">
    <source>
        <dbReference type="ARBA" id="ARBA00023186"/>
    </source>
</evidence>
<organism evidence="7">
    <name type="scientific">uncultured Solirubrobacterales bacterium</name>
    <dbReference type="NCBI Taxonomy" id="768556"/>
    <lineage>
        <taxon>Bacteria</taxon>
        <taxon>Bacillati</taxon>
        <taxon>Actinomycetota</taxon>
        <taxon>Thermoleophilia</taxon>
        <taxon>Solirubrobacterales</taxon>
        <taxon>environmental samples</taxon>
    </lineage>
</organism>
<dbReference type="Gene3D" id="3.90.20.20">
    <property type="match status" value="1"/>
</dbReference>
<dbReference type="InterPro" id="IPR009012">
    <property type="entry name" value="GrpE_head"/>
</dbReference>
<evidence type="ECO:0000256" key="5">
    <source>
        <dbReference type="RuleBase" id="RU004478"/>
    </source>
</evidence>
<accession>A0A6J4S077</accession>
<dbReference type="GO" id="GO:0006457">
    <property type="term" value="P:protein folding"/>
    <property type="evidence" value="ECO:0007669"/>
    <property type="project" value="InterPro"/>
</dbReference>
<dbReference type="GO" id="GO:0051082">
    <property type="term" value="F:unfolded protein binding"/>
    <property type="evidence" value="ECO:0007669"/>
    <property type="project" value="TreeGrafter"/>
</dbReference>
<comment type="function">
    <text evidence="3 4">Participates actively in the response to hyperosmotic and heat shock by preventing the aggregation of stress-denatured proteins, in association with DnaK and GrpE. It is the nucleotide exchange factor for DnaK and may function as a thermosensor. Unfolded proteins bind initially to DnaJ; upon interaction with the DnaJ-bound protein, DnaK hydrolyzes its bound ATP, resulting in the formation of a stable complex. GrpE releases ADP from DnaK; ATP binding to DnaK triggers the release of the substrate protein, thus completing the reaction cycle. Several rounds of ATP-dependent interactions between DnaJ, DnaK and GrpE are required for fully efficient folding.</text>
</comment>
<dbReference type="AlphaFoldDB" id="A0A6J4S077"/>
<dbReference type="SUPFAM" id="SSF58014">
    <property type="entry name" value="Coiled-coil domain of nucleotide exchange factor GrpE"/>
    <property type="match status" value="1"/>
</dbReference>
<dbReference type="CDD" id="cd00446">
    <property type="entry name" value="GrpE"/>
    <property type="match status" value="1"/>
</dbReference>
<dbReference type="EMBL" id="CADCVU010000043">
    <property type="protein sequence ID" value="CAA9486073.1"/>
    <property type="molecule type" value="Genomic_DNA"/>
</dbReference>
<comment type="subcellular location">
    <subcellularLocation>
        <location evidence="3">Cytoplasm</location>
    </subcellularLocation>
</comment>
<feature type="compositionally biased region" description="Basic and acidic residues" evidence="6">
    <location>
        <begin position="35"/>
        <end position="47"/>
    </location>
</feature>
<dbReference type="HAMAP" id="MF_01151">
    <property type="entry name" value="GrpE"/>
    <property type="match status" value="1"/>
</dbReference>
<dbReference type="InterPro" id="IPR013805">
    <property type="entry name" value="GrpE_CC"/>
</dbReference>
<dbReference type="GO" id="GO:0000774">
    <property type="term" value="F:adenyl-nucleotide exchange factor activity"/>
    <property type="evidence" value="ECO:0007669"/>
    <property type="project" value="InterPro"/>
</dbReference>
<dbReference type="Gene3D" id="2.30.22.10">
    <property type="entry name" value="Head domain of nucleotide exchange factor GrpE"/>
    <property type="match status" value="1"/>
</dbReference>
<dbReference type="PROSITE" id="PS01071">
    <property type="entry name" value="GRPE"/>
    <property type="match status" value="1"/>
</dbReference>
<comment type="similarity">
    <text evidence="1 3 5">Belongs to the GrpE family.</text>
</comment>
<evidence type="ECO:0000313" key="7">
    <source>
        <dbReference type="EMBL" id="CAA9486073.1"/>
    </source>
</evidence>
<keyword evidence="3 4" id="KW-0346">Stress response</keyword>